<comment type="cofactor">
    <cofactor evidence="2">
        <name>Zn(2+)</name>
        <dbReference type="ChEBI" id="CHEBI:29105"/>
    </cofactor>
    <text evidence="2">Binds 1 zinc ion per subunit.</text>
</comment>
<keyword evidence="5" id="KW-1185">Reference proteome</keyword>
<name>A0A096B574_FLAPL</name>
<sequence length="508" mass="58892">MRRCASDAQKLEQLRRLIREIEYLKYTLNSTLYWDKMTYMPEKGLTYRSEVMSFLGAQLYERFRSPELRSLVDHFSRQKDAPPQVSAMVRRVESNYIYINKIPQAEYQAYIALIAKAEQVWEQAREANDFQRFAPYLERIVDTFRAFAGYWGYEAEPYDALMSFYEPGTTVQQMDRLADELKHFVIDLFQTLQARGMPCGEPAEGRFRLPLEEQRALSQYVLETIGFDFASGRLDEGPHPTTLAASPGDVRVITSYQAEDFRSGLFNTLHEGGMGLYEQDIDPALLGMLLGEVASFATELAEARLYENIIGRSAGFWEYLFPRMQQLCPSLAVDERETLFQSVNQVRPTLIRNNADELTYILHILIRYEVEKDLIRGTLSVAELPQVWRQKYTDYLGITPRNDREGVLQDIQWAAGYMGYFPGYLTSNLMAAQFAAALERELGPLRHLLAAGRFREIHQWLATRIHRFGAIYPPGELVKRATGEPLRSTYFINYLREKYTEVYQLKKQ</sequence>
<dbReference type="PANTHER" id="PTHR34217:SF1">
    <property type="entry name" value="CARBOXYPEPTIDASE 1"/>
    <property type="match status" value="1"/>
</dbReference>
<dbReference type="eggNOG" id="COG2317">
    <property type="taxonomic scope" value="Bacteria"/>
</dbReference>
<dbReference type="PIRSF" id="PIRSF006615">
    <property type="entry name" value="Zn_crbxpep_Taq"/>
    <property type="match status" value="1"/>
</dbReference>
<comment type="caution">
    <text evidence="4">The sequence shown here is derived from an EMBL/GenBank/DDBJ whole genome shotgun (WGS) entry which is preliminary data.</text>
</comment>
<dbReference type="Proteomes" id="UP000029585">
    <property type="component" value="Unassembled WGS sequence"/>
</dbReference>
<feature type="active site" description="Proton donor/acceptor" evidence="3">
    <location>
        <position position="271"/>
    </location>
</feature>
<dbReference type="PROSITE" id="PS52034">
    <property type="entry name" value="PEPTIDASE_M32"/>
    <property type="match status" value="1"/>
</dbReference>
<dbReference type="PANTHER" id="PTHR34217">
    <property type="entry name" value="METAL-DEPENDENT CARBOXYPEPTIDASE"/>
    <property type="match status" value="1"/>
</dbReference>
<keyword evidence="1" id="KW-0121">Carboxypeptidase</keyword>
<dbReference type="PRINTS" id="PR00998">
    <property type="entry name" value="CRBOXYPTASET"/>
</dbReference>
<dbReference type="GO" id="GO:0004181">
    <property type="term" value="F:metallocarboxypeptidase activity"/>
    <property type="evidence" value="ECO:0007669"/>
    <property type="project" value="UniProtKB-UniRule"/>
</dbReference>
<keyword evidence="2" id="KW-0862">Zinc</keyword>
<protein>
    <recommendedName>
        <fullName evidence="1">Metal-dependent carboxypeptidase</fullName>
        <ecNumber evidence="1">3.4.17.19</ecNumber>
    </recommendedName>
</protein>
<gene>
    <name evidence="4" type="ORF">HMPREF9460_02989</name>
</gene>
<dbReference type="CDD" id="cd06460">
    <property type="entry name" value="M32_Taq"/>
    <property type="match status" value="1"/>
</dbReference>
<evidence type="ECO:0000256" key="1">
    <source>
        <dbReference type="PIRNR" id="PIRNR006615"/>
    </source>
</evidence>
<dbReference type="InterPro" id="IPR001333">
    <property type="entry name" value="Peptidase_M32_Taq"/>
</dbReference>
<dbReference type="Gene3D" id="1.10.1370.30">
    <property type="match status" value="1"/>
</dbReference>
<feature type="binding site" evidence="2">
    <location>
        <position position="270"/>
    </location>
    <ligand>
        <name>Zn(2+)</name>
        <dbReference type="ChEBI" id="CHEBI:29105"/>
        <note>catalytic</note>
    </ligand>
</feature>
<dbReference type="HOGENOM" id="CLU_032916_1_1_9"/>
<dbReference type="AlphaFoldDB" id="A0A096B574"/>
<evidence type="ECO:0000313" key="5">
    <source>
        <dbReference type="Proteomes" id="UP000029585"/>
    </source>
</evidence>
<dbReference type="GO" id="GO:0006508">
    <property type="term" value="P:proteolysis"/>
    <property type="evidence" value="ECO:0007669"/>
    <property type="project" value="UniProtKB-UniRule"/>
</dbReference>
<keyword evidence="1" id="KW-0645">Protease</keyword>
<dbReference type="RefSeq" id="WP_021631706.1">
    <property type="nucleotide sequence ID" value="NZ_KN174164.1"/>
</dbReference>
<dbReference type="GO" id="GO:0046872">
    <property type="term" value="F:metal ion binding"/>
    <property type="evidence" value="ECO:0007669"/>
    <property type="project" value="UniProtKB-KW"/>
</dbReference>
<evidence type="ECO:0000313" key="4">
    <source>
        <dbReference type="EMBL" id="KGF54195.1"/>
    </source>
</evidence>
<evidence type="ECO:0000256" key="3">
    <source>
        <dbReference type="PIRSR" id="PIRSR006615-2"/>
    </source>
</evidence>
<proteinExistence type="inferred from homology"/>
<comment type="similarity">
    <text evidence="1">Belongs to the peptidase M32 family.</text>
</comment>
<dbReference type="EC" id="3.4.17.19" evidence="1"/>
<dbReference type="EMBL" id="ADLO01000092">
    <property type="protein sequence ID" value="KGF54195.1"/>
    <property type="molecule type" value="Genomic_DNA"/>
</dbReference>
<accession>A0A096B574</accession>
<keyword evidence="1" id="KW-0482">Metalloprotease</keyword>
<keyword evidence="1 2" id="KW-0479">Metal-binding</keyword>
<evidence type="ECO:0000256" key="2">
    <source>
        <dbReference type="PIRSR" id="PIRSR006615-1"/>
    </source>
</evidence>
<dbReference type="SUPFAM" id="SSF55486">
    <property type="entry name" value="Metalloproteases ('zincins'), catalytic domain"/>
    <property type="match status" value="1"/>
</dbReference>
<dbReference type="PATRIC" id="fig|742738.3.peg.3072"/>
<organism evidence="4 5">
    <name type="scientific">Flavonifractor plautii 1_3_50AFAA</name>
    <dbReference type="NCBI Taxonomy" id="742738"/>
    <lineage>
        <taxon>Bacteria</taxon>
        <taxon>Bacillati</taxon>
        <taxon>Bacillota</taxon>
        <taxon>Clostridia</taxon>
        <taxon>Eubacteriales</taxon>
        <taxon>Oscillospiraceae</taxon>
        <taxon>Flavonifractor</taxon>
    </lineage>
</organism>
<keyword evidence="1" id="KW-0378">Hydrolase</keyword>
<comment type="function">
    <text evidence="1">Broad specificity carboxypetidase that releases amino acids sequentially from the C-terminus, including neutral, aromatic, polar and basic residues.</text>
</comment>
<comment type="catalytic activity">
    <reaction evidence="1">
        <text>Release of a C-terminal amino acid with broad specificity, except for -Pro.</text>
        <dbReference type="EC" id="3.4.17.19"/>
    </reaction>
</comment>
<reference evidence="4 5" key="1">
    <citation type="submission" date="2011-08" db="EMBL/GenBank/DDBJ databases">
        <title>The Genome Sequence of Clostridium orbiscindens 1_3_50AFAA.</title>
        <authorList>
            <consortium name="The Broad Institute Genome Sequencing Platform"/>
            <person name="Earl A."/>
            <person name="Ward D."/>
            <person name="Feldgarden M."/>
            <person name="Gevers D."/>
            <person name="Daigneault M."/>
            <person name="Strauss J."/>
            <person name="Allen-Vercoe E."/>
            <person name="Young S.K."/>
            <person name="Zeng Q."/>
            <person name="Gargeya S."/>
            <person name="Fitzgerald M."/>
            <person name="Haas B."/>
            <person name="Abouelleil A."/>
            <person name="Alvarado L."/>
            <person name="Arachchi H.M."/>
            <person name="Berlin A."/>
            <person name="Brown A."/>
            <person name="Chapman S.B."/>
            <person name="Chen Z."/>
            <person name="Dunbar C."/>
            <person name="Freedman E."/>
            <person name="Gearin G."/>
            <person name="Gellesch M."/>
            <person name="Goldberg J."/>
            <person name="Griggs A."/>
            <person name="Gujja S."/>
            <person name="Heiman D."/>
            <person name="Howarth C."/>
            <person name="Larson L."/>
            <person name="Lui A."/>
            <person name="MacDonald P.J.P."/>
            <person name="Montmayeur A."/>
            <person name="Murphy C."/>
            <person name="Neiman D."/>
            <person name="Pearson M."/>
            <person name="Priest M."/>
            <person name="Roberts A."/>
            <person name="Saif S."/>
            <person name="Shea T."/>
            <person name="Shenoy N."/>
            <person name="Sisk P."/>
            <person name="Stolte C."/>
            <person name="Sykes S."/>
            <person name="Wortman J."/>
            <person name="Nusbaum C."/>
            <person name="Birren B."/>
        </authorList>
    </citation>
    <scope>NUCLEOTIDE SEQUENCE [LARGE SCALE GENOMIC DNA]</scope>
    <source>
        <strain evidence="4 5">1_3_50AFAA</strain>
    </source>
</reference>
<dbReference type="Pfam" id="PF02074">
    <property type="entry name" value="Peptidase_M32"/>
    <property type="match status" value="1"/>
</dbReference>